<dbReference type="EMBL" id="MHLI01000006">
    <property type="protein sequence ID" value="OGZ05812.1"/>
    <property type="molecule type" value="Genomic_DNA"/>
</dbReference>
<organism evidence="2 3">
    <name type="scientific">Candidatus Lloydbacteria bacterium RIFCSPHIGHO2_01_FULL_49_22</name>
    <dbReference type="NCBI Taxonomy" id="1798658"/>
    <lineage>
        <taxon>Bacteria</taxon>
        <taxon>Candidatus Lloydiibacteriota</taxon>
    </lineage>
</organism>
<evidence type="ECO:0000313" key="2">
    <source>
        <dbReference type="EMBL" id="OGZ05812.1"/>
    </source>
</evidence>
<dbReference type="CDD" id="cd03801">
    <property type="entry name" value="GT4_PimA-like"/>
    <property type="match status" value="1"/>
</dbReference>
<sequence>MKLLIITQKIDKNDDVLGFMHGWIEEFAKHCDEVIAVGLFVGAYDFPSNVRVYSLGKEDGVSRIKYLWNFFLIIWSERKNYDAVFVHMNQVYVLLGGLIWKLMGKKIALWYAHGYVPFSLRVALFFTDAVFTSTRSGFRISSKKVNIVGQGIDTDRFSLIGHDKVADEPFTIIIVGRISPVKDYETLLRAAALVAVSGEEIRVIVVGGAGLAPQEAYLAELHELTKELGIDNIVYFTGAIPNSEIGKLLASSHVFVNTSNTGSFDKAVGEAMASGLPVLTSNEAFREVFGSMASEFMFFAGDHEALAKKIQIMIAKTNPDREELGKTLRGIILARHSLEMFVGRILSRHT</sequence>
<dbReference type="PANTHER" id="PTHR45947:SF3">
    <property type="entry name" value="SULFOQUINOVOSYL TRANSFERASE SQD2"/>
    <property type="match status" value="1"/>
</dbReference>
<reference evidence="2 3" key="1">
    <citation type="journal article" date="2016" name="Nat. Commun.">
        <title>Thousands of microbial genomes shed light on interconnected biogeochemical processes in an aquifer system.</title>
        <authorList>
            <person name="Anantharaman K."/>
            <person name="Brown C.T."/>
            <person name="Hug L.A."/>
            <person name="Sharon I."/>
            <person name="Castelle C.J."/>
            <person name="Probst A.J."/>
            <person name="Thomas B.C."/>
            <person name="Singh A."/>
            <person name="Wilkins M.J."/>
            <person name="Karaoz U."/>
            <person name="Brodie E.L."/>
            <person name="Williams K.H."/>
            <person name="Hubbard S.S."/>
            <person name="Banfield J.F."/>
        </authorList>
    </citation>
    <scope>NUCLEOTIDE SEQUENCE [LARGE SCALE GENOMIC DNA]</scope>
</reference>
<evidence type="ECO:0000313" key="3">
    <source>
        <dbReference type="Proteomes" id="UP000177122"/>
    </source>
</evidence>
<comment type="caution">
    <text evidence="2">The sequence shown here is derived from an EMBL/GenBank/DDBJ whole genome shotgun (WGS) entry which is preliminary data.</text>
</comment>
<dbReference type="GO" id="GO:0016757">
    <property type="term" value="F:glycosyltransferase activity"/>
    <property type="evidence" value="ECO:0007669"/>
    <property type="project" value="InterPro"/>
</dbReference>
<dbReference type="SUPFAM" id="SSF53756">
    <property type="entry name" value="UDP-Glycosyltransferase/glycogen phosphorylase"/>
    <property type="match status" value="1"/>
</dbReference>
<feature type="domain" description="Glycosyl transferase family 1" evidence="1">
    <location>
        <begin position="166"/>
        <end position="326"/>
    </location>
</feature>
<evidence type="ECO:0000259" key="1">
    <source>
        <dbReference type="Pfam" id="PF00534"/>
    </source>
</evidence>
<accession>A0A1G2CX56</accession>
<protein>
    <recommendedName>
        <fullName evidence="1">Glycosyl transferase family 1 domain-containing protein</fullName>
    </recommendedName>
</protein>
<dbReference type="Proteomes" id="UP000177122">
    <property type="component" value="Unassembled WGS sequence"/>
</dbReference>
<gene>
    <name evidence="2" type="ORF">A2845_03340</name>
</gene>
<dbReference type="Gene3D" id="3.40.50.2000">
    <property type="entry name" value="Glycogen Phosphorylase B"/>
    <property type="match status" value="1"/>
</dbReference>
<dbReference type="PANTHER" id="PTHR45947">
    <property type="entry name" value="SULFOQUINOVOSYL TRANSFERASE SQD2"/>
    <property type="match status" value="1"/>
</dbReference>
<dbReference type="InterPro" id="IPR050194">
    <property type="entry name" value="Glycosyltransferase_grp1"/>
</dbReference>
<dbReference type="InterPro" id="IPR001296">
    <property type="entry name" value="Glyco_trans_1"/>
</dbReference>
<proteinExistence type="predicted"/>
<name>A0A1G2CX56_9BACT</name>
<dbReference type="Pfam" id="PF00534">
    <property type="entry name" value="Glycos_transf_1"/>
    <property type="match status" value="1"/>
</dbReference>
<dbReference type="AlphaFoldDB" id="A0A1G2CX56"/>